<keyword evidence="2" id="KW-0472">Membrane</keyword>
<protein>
    <submittedName>
        <fullName evidence="3">Ycf20-like protein</fullName>
    </submittedName>
</protein>
<dbReference type="EMBL" id="QGNW01000739">
    <property type="protein sequence ID" value="RVW63514.1"/>
    <property type="molecule type" value="Genomic_DNA"/>
</dbReference>
<dbReference type="Pfam" id="PF04483">
    <property type="entry name" value="DUF565"/>
    <property type="match status" value="1"/>
</dbReference>
<dbReference type="PANTHER" id="PTHR33787:SF3">
    <property type="entry name" value="YCF20-LIKE PROTEIN"/>
    <property type="match status" value="1"/>
</dbReference>
<accession>A0A438FU95</accession>
<reference evidence="3 4" key="1">
    <citation type="journal article" date="2018" name="PLoS Genet.">
        <title>Population sequencing reveals clonal diversity and ancestral inbreeding in the grapevine cultivar Chardonnay.</title>
        <authorList>
            <person name="Roach M.J."/>
            <person name="Johnson D.L."/>
            <person name="Bohlmann J."/>
            <person name="van Vuuren H.J."/>
            <person name="Jones S.J."/>
            <person name="Pretorius I.S."/>
            <person name="Schmidt S.A."/>
            <person name="Borneman A.R."/>
        </authorList>
    </citation>
    <scope>NUCLEOTIDE SEQUENCE [LARGE SCALE GENOMIC DNA]</scope>
    <source>
        <strain evidence="4">cv. Chardonnay</strain>
        <tissue evidence="3">Leaf</tissue>
    </source>
</reference>
<name>A0A438FU95_VITVI</name>
<dbReference type="AlphaFoldDB" id="A0A438FU95"/>
<evidence type="ECO:0000313" key="3">
    <source>
        <dbReference type="EMBL" id="RVW63514.1"/>
    </source>
</evidence>
<comment type="similarity">
    <text evidence="1">Belongs to the ycf20 family.</text>
</comment>
<organism evidence="3 4">
    <name type="scientific">Vitis vinifera</name>
    <name type="common">Grape</name>
    <dbReference type="NCBI Taxonomy" id="29760"/>
    <lineage>
        <taxon>Eukaryota</taxon>
        <taxon>Viridiplantae</taxon>
        <taxon>Streptophyta</taxon>
        <taxon>Embryophyta</taxon>
        <taxon>Tracheophyta</taxon>
        <taxon>Spermatophyta</taxon>
        <taxon>Magnoliopsida</taxon>
        <taxon>eudicotyledons</taxon>
        <taxon>Gunneridae</taxon>
        <taxon>Pentapetalae</taxon>
        <taxon>rosids</taxon>
        <taxon>Vitales</taxon>
        <taxon>Vitaceae</taxon>
        <taxon>Viteae</taxon>
        <taxon>Vitis</taxon>
    </lineage>
</organism>
<keyword evidence="2" id="KW-1133">Transmembrane helix</keyword>
<feature type="transmembrane region" description="Helical" evidence="2">
    <location>
        <begin position="217"/>
        <end position="236"/>
    </location>
</feature>
<sequence length="318" mass="36129">MQLILVNLQGKNATKASKVLVFAPDNKTRYSIAALVKRRYVKKKHTQRIHKINQDPCEGFSKPNKKVKGHNRRRWWWRIKALRPTILQSTQKGSGSWSVKKNGGISLPLNTCFTQVGQLKIPSCGNCDLPSQNFFWVVFLSGCPTLSGQHIQVFLIALKLHRRMVWSVRSSVDGNSLDPTPTNGTDGRTRLVRVIQGIQIKLSTRILELRKDLPMKILFFLVGFYCATAFATVIGQTGDWDILSAALAVFVVELIGALMYRASIHLFDKVRRLITMFNYWKAGLCLGLFLDSFKYEMNNIIGSCNPFNFEIDDFPIFL</sequence>
<evidence type="ECO:0000313" key="4">
    <source>
        <dbReference type="Proteomes" id="UP000288805"/>
    </source>
</evidence>
<gene>
    <name evidence="3" type="primary">VvCHDp000040_1</name>
    <name evidence="3" type="ORF">CK203_054185</name>
</gene>
<feature type="transmembrane region" description="Helical" evidence="2">
    <location>
        <begin position="242"/>
        <end position="262"/>
    </location>
</feature>
<dbReference type="InterPro" id="IPR007572">
    <property type="entry name" value="Uncharacterised_Ycf20"/>
</dbReference>
<feature type="transmembrane region" description="Helical" evidence="2">
    <location>
        <begin position="134"/>
        <end position="158"/>
    </location>
</feature>
<evidence type="ECO:0000256" key="2">
    <source>
        <dbReference type="SAM" id="Phobius"/>
    </source>
</evidence>
<dbReference type="Proteomes" id="UP000288805">
    <property type="component" value="Unassembled WGS sequence"/>
</dbReference>
<evidence type="ECO:0000256" key="1">
    <source>
        <dbReference type="ARBA" id="ARBA00009846"/>
    </source>
</evidence>
<keyword evidence="2" id="KW-0812">Transmembrane</keyword>
<dbReference type="PANTHER" id="PTHR33787">
    <property type="match status" value="1"/>
</dbReference>
<comment type="caution">
    <text evidence="3">The sequence shown here is derived from an EMBL/GenBank/DDBJ whole genome shotgun (WGS) entry which is preliminary data.</text>
</comment>
<proteinExistence type="inferred from homology"/>